<sequence>MFNIKEVFTSFTSTNHETITTHIPCSNLKCKGFRLAKILINRKIFTLKECFYAPKPTKNLVGLLELCKNSITLTNNGSELQLTQNSDMLISGNLINKLIILTFNQPFTSLTEGTNRITWYQHLGHAGSHVMNSLSLAPLYGTTCDICTKGRWQ</sequence>
<accession>A0A9Q3CQT6</accession>
<evidence type="ECO:0008006" key="3">
    <source>
        <dbReference type="Google" id="ProtNLM"/>
    </source>
</evidence>
<evidence type="ECO:0000313" key="1">
    <source>
        <dbReference type="EMBL" id="MBW0488794.1"/>
    </source>
</evidence>
<gene>
    <name evidence="1" type="ORF">O181_028509</name>
</gene>
<comment type="caution">
    <text evidence="1">The sequence shown here is derived from an EMBL/GenBank/DDBJ whole genome shotgun (WGS) entry which is preliminary data.</text>
</comment>
<dbReference type="Proteomes" id="UP000765509">
    <property type="component" value="Unassembled WGS sequence"/>
</dbReference>
<dbReference type="OrthoDB" id="4363844at2759"/>
<name>A0A9Q3CQT6_9BASI</name>
<organism evidence="1 2">
    <name type="scientific">Austropuccinia psidii MF-1</name>
    <dbReference type="NCBI Taxonomy" id="1389203"/>
    <lineage>
        <taxon>Eukaryota</taxon>
        <taxon>Fungi</taxon>
        <taxon>Dikarya</taxon>
        <taxon>Basidiomycota</taxon>
        <taxon>Pucciniomycotina</taxon>
        <taxon>Pucciniomycetes</taxon>
        <taxon>Pucciniales</taxon>
        <taxon>Sphaerophragmiaceae</taxon>
        <taxon>Austropuccinia</taxon>
    </lineage>
</organism>
<dbReference type="AlphaFoldDB" id="A0A9Q3CQT6"/>
<evidence type="ECO:0000313" key="2">
    <source>
        <dbReference type="Proteomes" id="UP000765509"/>
    </source>
</evidence>
<keyword evidence="2" id="KW-1185">Reference proteome</keyword>
<dbReference type="EMBL" id="AVOT02009771">
    <property type="protein sequence ID" value="MBW0488794.1"/>
    <property type="molecule type" value="Genomic_DNA"/>
</dbReference>
<protein>
    <recommendedName>
        <fullName evidence="3">GAG-pre-integrase domain-containing protein</fullName>
    </recommendedName>
</protein>
<proteinExistence type="predicted"/>
<reference evidence="1" key="1">
    <citation type="submission" date="2021-03" db="EMBL/GenBank/DDBJ databases">
        <title>Draft genome sequence of rust myrtle Austropuccinia psidii MF-1, a brazilian biotype.</title>
        <authorList>
            <person name="Quecine M.C."/>
            <person name="Pachon D.M.R."/>
            <person name="Bonatelli M.L."/>
            <person name="Correr F.H."/>
            <person name="Franceschini L.M."/>
            <person name="Leite T.F."/>
            <person name="Margarido G.R.A."/>
            <person name="Almeida C.A."/>
            <person name="Ferrarezi J.A."/>
            <person name="Labate C.A."/>
        </authorList>
    </citation>
    <scope>NUCLEOTIDE SEQUENCE</scope>
    <source>
        <strain evidence="1">MF-1</strain>
    </source>
</reference>